<comment type="caution">
    <text evidence="2">The sequence shown here is derived from an EMBL/GenBank/DDBJ whole genome shotgun (WGS) entry which is preliminary data.</text>
</comment>
<dbReference type="Gene3D" id="3.90.1210.10">
    <property type="entry name" value="Antifreeze-like/N-acetylneuraminic acid synthase C-terminal domain"/>
    <property type="match status" value="1"/>
</dbReference>
<dbReference type="OrthoDB" id="163768at2"/>
<dbReference type="InterPro" id="IPR017592">
    <property type="entry name" value="Pilus_assmbl_Flp-typ_CpaB"/>
</dbReference>
<proteinExistence type="predicted"/>
<keyword evidence="3" id="KW-1185">Reference proteome</keyword>
<evidence type="ECO:0000313" key="2">
    <source>
        <dbReference type="EMBL" id="TPG59753.1"/>
    </source>
</evidence>
<evidence type="ECO:0000313" key="3">
    <source>
        <dbReference type="Proteomes" id="UP000317078"/>
    </source>
</evidence>
<dbReference type="InterPro" id="IPR013974">
    <property type="entry name" value="SAF"/>
</dbReference>
<feature type="domain" description="SAF" evidence="1">
    <location>
        <begin position="42"/>
        <end position="108"/>
    </location>
</feature>
<dbReference type="AlphaFoldDB" id="A0A502GGA6"/>
<dbReference type="RefSeq" id="WP_140881851.1">
    <property type="nucleotide sequence ID" value="NZ_RCZP01000003.1"/>
</dbReference>
<name>A0A502GGA6_9PROT</name>
<gene>
    <name evidence="2" type="primary">cpaB</name>
    <name evidence="2" type="ORF">EAH89_05865</name>
</gene>
<dbReference type="NCBIfam" id="TIGR03177">
    <property type="entry name" value="pilus_cpaB"/>
    <property type="match status" value="1"/>
</dbReference>
<dbReference type="Pfam" id="PF16976">
    <property type="entry name" value="RcpC"/>
    <property type="match status" value="1"/>
</dbReference>
<organism evidence="2 3">
    <name type="scientific">Muricoccus nepalensis</name>
    <dbReference type="NCBI Taxonomy" id="1854500"/>
    <lineage>
        <taxon>Bacteria</taxon>
        <taxon>Pseudomonadati</taxon>
        <taxon>Pseudomonadota</taxon>
        <taxon>Alphaproteobacteria</taxon>
        <taxon>Acetobacterales</taxon>
        <taxon>Roseomonadaceae</taxon>
        <taxon>Muricoccus</taxon>
    </lineage>
</organism>
<dbReference type="InterPro" id="IPR031571">
    <property type="entry name" value="RcpC_dom"/>
</dbReference>
<protein>
    <submittedName>
        <fullName evidence="2">Flp pilus assembly protein CpaB</fullName>
    </submittedName>
</protein>
<dbReference type="Pfam" id="PF08666">
    <property type="entry name" value="SAF"/>
    <property type="match status" value="1"/>
</dbReference>
<evidence type="ECO:0000259" key="1">
    <source>
        <dbReference type="SMART" id="SM00858"/>
    </source>
</evidence>
<accession>A0A502GGA6</accession>
<reference evidence="2 3" key="1">
    <citation type="journal article" date="2019" name="Environ. Microbiol.">
        <title>Species interactions and distinct microbial communities in high Arctic permafrost affected cryosols are associated with the CH4 and CO2 gas fluxes.</title>
        <authorList>
            <person name="Altshuler I."/>
            <person name="Hamel J."/>
            <person name="Turney S."/>
            <person name="Magnuson E."/>
            <person name="Levesque R."/>
            <person name="Greer C."/>
            <person name="Whyte L.G."/>
        </authorList>
    </citation>
    <scope>NUCLEOTIDE SEQUENCE [LARGE SCALE GENOMIC DNA]</scope>
    <source>
        <strain evidence="2 3">S9.3B</strain>
    </source>
</reference>
<dbReference type="SMART" id="SM00858">
    <property type="entry name" value="SAF"/>
    <property type="match status" value="1"/>
</dbReference>
<dbReference type="CDD" id="cd11614">
    <property type="entry name" value="SAF_CpaB_FlgA_like"/>
    <property type="match status" value="1"/>
</dbReference>
<dbReference type="EMBL" id="RCZP01000003">
    <property type="protein sequence ID" value="TPG59753.1"/>
    <property type="molecule type" value="Genomic_DNA"/>
</dbReference>
<dbReference type="Proteomes" id="UP000317078">
    <property type="component" value="Unassembled WGS sequence"/>
</dbReference>
<sequence>MLGRTVVALLITLIAVSGLGVLAVSLLPETPATVAAAPPATVTVLTAANAVQGGTLLRMEDVGSQEIPTANLPEGAIRDSQAARMDVVGSMVRRSLPAGEALRAEALLRPGDHGFLAAVLSPGRRAVTVGVDAVTGTAGLIWPGDRVDVILTQSLDEAEQPIGRRVLGERVLSAVRVIAVDRSLVQGAQPGGVVDPMRDANRTVTLEVSADEATRVAVASRLGKLSLSVRAAGTPASADAVPLHVWGGDVSPALAGARGNAAGGSAVRVFKGTQNVEEIRFR</sequence>